<dbReference type="STRING" id="92696.A0A4R0R918"/>
<gene>
    <name evidence="5" type="ORF">EIP91_004715</name>
</gene>
<feature type="compositionally biased region" description="Low complexity" evidence="3">
    <location>
        <begin position="257"/>
        <end position="268"/>
    </location>
</feature>
<dbReference type="PANTHER" id="PTHR31001:SF81">
    <property type="entry name" value="ZN(II)2CYS6 TRANSCRIPTION FACTOR"/>
    <property type="match status" value="1"/>
</dbReference>
<evidence type="ECO:0000256" key="1">
    <source>
        <dbReference type="ARBA" id="ARBA00004123"/>
    </source>
</evidence>
<dbReference type="EMBL" id="RWJN01000263">
    <property type="protein sequence ID" value="TCD63982.1"/>
    <property type="molecule type" value="Genomic_DNA"/>
</dbReference>
<dbReference type="Pfam" id="PF00172">
    <property type="entry name" value="Zn_clus"/>
    <property type="match status" value="1"/>
</dbReference>
<dbReference type="CDD" id="cd00067">
    <property type="entry name" value="GAL4"/>
    <property type="match status" value="1"/>
</dbReference>
<evidence type="ECO:0000256" key="3">
    <source>
        <dbReference type="SAM" id="MobiDB-lite"/>
    </source>
</evidence>
<feature type="domain" description="Zn(2)-C6 fungal-type" evidence="4">
    <location>
        <begin position="19"/>
        <end position="50"/>
    </location>
</feature>
<evidence type="ECO:0000313" key="5">
    <source>
        <dbReference type="EMBL" id="TCD63982.1"/>
    </source>
</evidence>
<organism evidence="5 6">
    <name type="scientific">Steccherinum ochraceum</name>
    <dbReference type="NCBI Taxonomy" id="92696"/>
    <lineage>
        <taxon>Eukaryota</taxon>
        <taxon>Fungi</taxon>
        <taxon>Dikarya</taxon>
        <taxon>Basidiomycota</taxon>
        <taxon>Agaricomycotina</taxon>
        <taxon>Agaricomycetes</taxon>
        <taxon>Polyporales</taxon>
        <taxon>Steccherinaceae</taxon>
        <taxon>Steccherinum</taxon>
    </lineage>
</organism>
<comment type="subcellular location">
    <subcellularLocation>
        <location evidence="1">Nucleus</location>
    </subcellularLocation>
</comment>
<keyword evidence="2" id="KW-0539">Nucleus</keyword>
<dbReference type="GO" id="GO:0000981">
    <property type="term" value="F:DNA-binding transcription factor activity, RNA polymerase II-specific"/>
    <property type="evidence" value="ECO:0007669"/>
    <property type="project" value="InterPro"/>
</dbReference>
<dbReference type="InterPro" id="IPR050613">
    <property type="entry name" value="Sec_Metabolite_Reg"/>
</dbReference>
<sequence>MYIHFDNIGQRRRNRTMHSCLNCHNSKRKCDRKRPCQRCIELGLTGLCVYQVDDPTAMDDPNLDQNMRLRRRIAELESLVRDLRGGAGKPHPRWMKPNSEDTGGPERWHSRSKKSPQFDNQRYAIDDIHITEKDMASPTDKLEQSTGVPQRRLYHPSTSPPLMMGYSPPTLNSHRGSQSGTSSNAEPNNGLHYQQSYVRSLDPTQDPLSCSCVMNLVPGHPLFGLDRQLQATMHLLHSLHGPSDGHYHSGSVDAIESDSNNSDADCASTPTKTVHMSSISTSSYSMNIPASSSEWSNMGSTATMSTSHYDTYSLMNWTADDVYEKTYRDLA</sequence>
<evidence type="ECO:0000256" key="2">
    <source>
        <dbReference type="ARBA" id="ARBA00023242"/>
    </source>
</evidence>
<name>A0A4R0R918_9APHY</name>
<feature type="region of interest" description="Disordered" evidence="3">
    <location>
        <begin position="83"/>
        <end position="190"/>
    </location>
</feature>
<dbReference type="PANTHER" id="PTHR31001">
    <property type="entry name" value="UNCHARACTERIZED TRANSCRIPTIONAL REGULATORY PROTEIN"/>
    <property type="match status" value="1"/>
</dbReference>
<protein>
    <recommendedName>
        <fullName evidence="4">Zn(2)-C6 fungal-type domain-containing protein</fullName>
    </recommendedName>
</protein>
<evidence type="ECO:0000313" key="6">
    <source>
        <dbReference type="Proteomes" id="UP000292702"/>
    </source>
</evidence>
<dbReference type="SMART" id="SM00066">
    <property type="entry name" value="GAL4"/>
    <property type="match status" value="1"/>
</dbReference>
<dbReference type="OrthoDB" id="2269373at2759"/>
<feature type="compositionally biased region" description="Basic and acidic residues" evidence="3">
    <location>
        <begin position="124"/>
        <end position="143"/>
    </location>
</feature>
<accession>A0A4R0R918</accession>
<dbReference type="InterPro" id="IPR036864">
    <property type="entry name" value="Zn2-C6_fun-type_DNA-bd_sf"/>
</dbReference>
<dbReference type="Proteomes" id="UP000292702">
    <property type="component" value="Unassembled WGS sequence"/>
</dbReference>
<dbReference type="GO" id="GO:0005634">
    <property type="term" value="C:nucleus"/>
    <property type="evidence" value="ECO:0007669"/>
    <property type="project" value="UniProtKB-SubCell"/>
</dbReference>
<feature type="region of interest" description="Disordered" evidence="3">
    <location>
        <begin position="247"/>
        <end position="270"/>
    </location>
</feature>
<keyword evidence="6" id="KW-1185">Reference proteome</keyword>
<evidence type="ECO:0000259" key="4">
    <source>
        <dbReference type="PROSITE" id="PS50048"/>
    </source>
</evidence>
<dbReference type="InterPro" id="IPR001138">
    <property type="entry name" value="Zn2Cys6_DnaBD"/>
</dbReference>
<comment type="caution">
    <text evidence="5">The sequence shown here is derived from an EMBL/GenBank/DDBJ whole genome shotgun (WGS) entry which is preliminary data.</text>
</comment>
<dbReference type="GO" id="GO:0008270">
    <property type="term" value="F:zinc ion binding"/>
    <property type="evidence" value="ECO:0007669"/>
    <property type="project" value="InterPro"/>
</dbReference>
<feature type="compositionally biased region" description="Polar residues" evidence="3">
    <location>
        <begin position="169"/>
        <end position="190"/>
    </location>
</feature>
<reference evidence="5 6" key="1">
    <citation type="submission" date="2018-11" db="EMBL/GenBank/DDBJ databases">
        <title>Genome assembly of Steccherinum ochraceum LE-BIN_3174, the white-rot fungus of the Steccherinaceae family (The Residual Polyporoid clade, Polyporales, Basidiomycota).</title>
        <authorList>
            <person name="Fedorova T.V."/>
            <person name="Glazunova O.A."/>
            <person name="Landesman E.O."/>
            <person name="Moiseenko K.V."/>
            <person name="Psurtseva N.V."/>
            <person name="Savinova O.S."/>
            <person name="Shakhova N.V."/>
            <person name="Tyazhelova T.V."/>
            <person name="Vasina D.V."/>
        </authorList>
    </citation>
    <scope>NUCLEOTIDE SEQUENCE [LARGE SCALE GENOMIC DNA]</scope>
    <source>
        <strain evidence="5 6">LE-BIN_3174</strain>
    </source>
</reference>
<dbReference type="PROSITE" id="PS50048">
    <property type="entry name" value="ZN2_CY6_FUNGAL_2"/>
    <property type="match status" value="1"/>
</dbReference>
<dbReference type="Gene3D" id="4.10.240.10">
    <property type="entry name" value="Zn(2)-C6 fungal-type DNA-binding domain"/>
    <property type="match status" value="1"/>
</dbReference>
<proteinExistence type="predicted"/>
<dbReference type="SUPFAM" id="SSF57701">
    <property type="entry name" value="Zn2/Cys6 DNA-binding domain"/>
    <property type="match status" value="1"/>
</dbReference>
<dbReference type="AlphaFoldDB" id="A0A4R0R918"/>
<dbReference type="PROSITE" id="PS00463">
    <property type="entry name" value="ZN2_CY6_FUNGAL_1"/>
    <property type="match status" value="1"/>
</dbReference>